<feature type="transmembrane region" description="Helical" evidence="7">
    <location>
        <begin position="18"/>
        <end position="39"/>
    </location>
</feature>
<evidence type="ECO:0000256" key="6">
    <source>
        <dbReference type="SAM" id="MobiDB-lite"/>
    </source>
</evidence>
<protein>
    <submittedName>
        <fullName evidence="9">LTA synthase family protein</fullName>
    </submittedName>
</protein>
<dbReference type="InterPro" id="IPR000917">
    <property type="entry name" value="Sulfatase_N"/>
</dbReference>
<feature type="transmembrane region" description="Helical" evidence="7">
    <location>
        <begin position="123"/>
        <end position="141"/>
    </location>
</feature>
<evidence type="ECO:0000256" key="7">
    <source>
        <dbReference type="SAM" id="Phobius"/>
    </source>
</evidence>
<dbReference type="InterPro" id="IPR050448">
    <property type="entry name" value="OpgB/LTA_synthase_biosynth"/>
</dbReference>
<feature type="transmembrane region" description="Helical" evidence="7">
    <location>
        <begin position="202"/>
        <end position="220"/>
    </location>
</feature>
<proteinExistence type="predicted"/>
<feature type="transmembrane region" description="Helical" evidence="7">
    <location>
        <begin position="147"/>
        <end position="171"/>
    </location>
</feature>
<dbReference type="Gene3D" id="3.40.720.10">
    <property type="entry name" value="Alkaline Phosphatase, subunit A"/>
    <property type="match status" value="1"/>
</dbReference>
<dbReference type="PANTHER" id="PTHR47371:SF3">
    <property type="entry name" value="PHOSPHOGLYCEROL TRANSFERASE I"/>
    <property type="match status" value="1"/>
</dbReference>
<reference evidence="9" key="1">
    <citation type="submission" date="2024-06" db="EMBL/GenBank/DDBJ databases">
        <authorList>
            <person name="Sun Y."/>
        </authorList>
    </citation>
    <scope>NUCLEOTIDE SEQUENCE</scope>
    <source>
        <strain evidence="9">IGA1.0</strain>
    </source>
</reference>
<name>A0AAU7QK29_9GAMM</name>
<dbReference type="EMBL" id="CP157948">
    <property type="protein sequence ID" value="XBS89836.1"/>
    <property type="molecule type" value="Genomic_DNA"/>
</dbReference>
<feature type="domain" description="Sulfatase N-terminal" evidence="8">
    <location>
        <begin position="338"/>
        <end position="606"/>
    </location>
</feature>
<gene>
    <name evidence="9" type="ORF">ABNK63_15795</name>
</gene>
<evidence type="ECO:0000259" key="8">
    <source>
        <dbReference type="Pfam" id="PF00884"/>
    </source>
</evidence>
<feature type="transmembrane region" description="Helical" evidence="7">
    <location>
        <begin position="240"/>
        <end position="258"/>
    </location>
</feature>
<dbReference type="InterPro" id="IPR017850">
    <property type="entry name" value="Alkaline_phosphatase_core_sf"/>
</dbReference>
<keyword evidence="4 7" id="KW-1133">Transmembrane helix</keyword>
<comment type="subcellular location">
    <subcellularLocation>
        <location evidence="1">Cell membrane</location>
        <topology evidence="1">Multi-pass membrane protein</topology>
    </subcellularLocation>
</comment>
<evidence type="ECO:0000256" key="4">
    <source>
        <dbReference type="ARBA" id="ARBA00022989"/>
    </source>
</evidence>
<evidence type="ECO:0000313" key="9">
    <source>
        <dbReference type="EMBL" id="XBS89836.1"/>
    </source>
</evidence>
<organism evidence="9">
    <name type="scientific">Rhodanobacter sp. IGA1.0</name>
    <dbReference type="NCBI Taxonomy" id="3158582"/>
    <lineage>
        <taxon>Bacteria</taxon>
        <taxon>Pseudomonadati</taxon>
        <taxon>Pseudomonadota</taxon>
        <taxon>Gammaproteobacteria</taxon>
        <taxon>Lysobacterales</taxon>
        <taxon>Rhodanobacteraceae</taxon>
        <taxon>Rhodanobacter</taxon>
    </lineage>
</organism>
<dbReference type="RefSeq" id="WP_350016163.1">
    <property type="nucleotide sequence ID" value="NZ_CP157948.1"/>
</dbReference>
<feature type="compositionally biased region" description="Low complexity" evidence="6">
    <location>
        <begin position="732"/>
        <end position="744"/>
    </location>
</feature>
<dbReference type="PANTHER" id="PTHR47371">
    <property type="entry name" value="LIPOTEICHOIC ACID SYNTHASE"/>
    <property type="match status" value="1"/>
</dbReference>
<keyword evidence="3 7" id="KW-0812">Transmembrane</keyword>
<feature type="region of interest" description="Disordered" evidence="6">
    <location>
        <begin position="697"/>
        <end position="744"/>
    </location>
</feature>
<feature type="transmembrane region" description="Helical" evidence="7">
    <location>
        <begin position="51"/>
        <end position="81"/>
    </location>
</feature>
<dbReference type="GO" id="GO:0005886">
    <property type="term" value="C:plasma membrane"/>
    <property type="evidence" value="ECO:0007669"/>
    <property type="project" value="UniProtKB-SubCell"/>
</dbReference>
<evidence type="ECO:0000256" key="1">
    <source>
        <dbReference type="ARBA" id="ARBA00004651"/>
    </source>
</evidence>
<feature type="transmembrane region" description="Helical" evidence="7">
    <location>
        <begin position="93"/>
        <end position="111"/>
    </location>
</feature>
<evidence type="ECO:0000256" key="2">
    <source>
        <dbReference type="ARBA" id="ARBA00022475"/>
    </source>
</evidence>
<keyword evidence="2" id="KW-1003">Cell membrane</keyword>
<dbReference type="SUPFAM" id="SSF53649">
    <property type="entry name" value="Alkaline phosphatase-like"/>
    <property type="match status" value="1"/>
</dbReference>
<keyword evidence="5 7" id="KW-0472">Membrane</keyword>
<dbReference type="CDD" id="cd16015">
    <property type="entry name" value="LTA_synthase"/>
    <property type="match status" value="1"/>
</dbReference>
<feature type="compositionally biased region" description="Pro residues" evidence="6">
    <location>
        <begin position="706"/>
        <end position="717"/>
    </location>
</feature>
<evidence type="ECO:0000256" key="5">
    <source>
        <dbReference type="ARBA" id="ARBA00023136"/>
    </source>
</evidence>
<dbReference type="Gene3D" id="3.30.1120.80">
    <property type="match status" value="1"/>
</dbReference>
<evidence type="ECO:0000256" key="3">
    <source>
        <dbReference type="ARBA" id="ARBA00022692"/>
    </source>
</evidence>
<dbReference type="Pfam" id="PF00884">
    <property type="entry name" value="Sulfatase"/>
    <property type="match status" value="1"/>
</dbReference>
<sequence length="744" mass="83164">MPRAFTRPSPVPQRFRPLWWLAISYLVITFATRVVLLVMSGAEVTHSAFNLAYAFGVGLFYDVVTFIYVAWPLVLFLWIVPTRSGRVAPLLRWLAYAVAMALACTLCLVALHLHYHAGLKETWPVLLPFLFVLPLAAFTYTSRIGQWALYALALLLIYGLLFVGASELVFWNEFSVRFNFIAVDYLVYTTEVIGNIRESYPIGLWVSLLAVLALVVFALGRRALRVRDDGSRFWQRGKVVLLWLVLTVISVATVNGSMKDRTGNNYVNELAGNGIYQFFNAFRSSHLDYAKFYRTLPDDDAFRRVREMLKTPDSSYVSSDPHDLTRAIRHSGPEKRLNVVLISVESLSGDYLGTFGNPQKITPYLDSLIDHSLFFDNLYANGTRTVRGLEALSLSVPPTPGDSLLKAHDNENLFSLADIFNDRGYQSDFVYGGYGEFDNMNQFFGSNGYRTVDRRDIPKGATIHGENVWGVADEDLYTLALGQMDQIHAAGKPFFLHIMTTSNHRPFTFPAGRVKQANGTREGAVAYTDWSIGDFIRRAREKSYFDDTVFVITADHCASSAGKTSVPVNRYHIPLWIYSPKHIQPQRVDRLMGQVDIAPTVLGLLNFSYRTRFFGYDLFQLEAGRERAFPATYEKLGYLHDDVLTVLEPQRKLEQMKPDYATGDATPITPQDPQQIADAVAYYQVASELFKRGQLVRRPADSTPVEPLPVPASPLPASPVSAPAPASPAPAPASSAGSAPATMH</sequence>
<accession>A0AAU7QK29</accession>
<dbReference type="AlphaFoldDB" id="A0AAU7QK29"/>